<evidence type="ECO:0000313" key="3">
    <source>
        <dbReference type="EMBL" id="KYM93674.1"/>
    </source>
</evidence>
<gene>
    <name evidence="3" type="ORF">ALC62_15724</name>
</gene>
<sequence length="316" mass="35517">MASVSSDPPSDDQASVTSPCSYDEVPALSRVGMRPTPFWKTKPDLCLFISRFMVQMETLFRTAGITVDVTKYYYVIQCLDDISLTEVSGIVVNPSATDKYIALKNQSLKVFAQLASRNAPRITVLAKNCSCREILIKFPEITRTSITHQQTAHGVKHVIETTGPCQPKPISGEFFSSEKMPSDSRIFVEDFRVIMQKLRPKSTSHHIRPKLFFHKDLYNCSHVFLKVEGNRRPLDQPYTGPHKVLERISDKVFAIDVNGRCINVIVDRLKPAYLIIQDSETTPTTASPSSTNIPVQCKPKTYSGLATKRKTISFKI</sequence>
<keyword evidence="4" id="KW-1185">Reference proteome</keyword>
<dbReference type="EMBL" id="KQ978477">
    <property type="protein sequence ID" value="KYM93674.1"/>
    <property type="molecule type" value="Genomic_DNA"/>
</dbReference>
<evidence type="ECO:0000259" key="2">
    <source>
        <dbReference type="Pfam" id="PF23055"/>
    </source>
</evidence>
<dbReference type="Proteomes" id="UP000078542">
    <property type="component" value="Unassembled WGS sequence"/>
</dbReference>
<dbReference type="PANTHER" id="PTHR38681">
    <property type="entry name" value="RETROVIRUS-RELATED POL POLYPROTEIN FROM TRANSPOSON 412-LIKE PROTEIN-RELATED"/>
    <property type="match status" value="1"/>
</dbReference>
<proteinExistence type="predicted"/>
<protein>
    <recommendedName>
        <fullName evidence="2">DUF7041 domain-containing protein</fullName>
    </recommendedName>
</protein>
<organism evidence="3 4">
    <name type="scientific">Cyphomyrmex costatus</name>
    <dbReference type="NCBI Taxonomy" id="456900"/>
    <lineage>
        <taxon>Eukaryota</taxon>
        <taxon>Metazoa</taxon>
        <taxon>Ecdysozoa</taxon>
        <taxon>Arthropoda</taxon>
        <taxon>Hexapoda</taxon>
        <taxon>Insecta</taxon>
        <taxon>Pterygota</taxon>
        <taxon>Neoptera</taxon>
        <taxon>Endopterygota</taxon>
        <taxon>Hymenoptera</taxon>
        <taxon>Apocrita</taxon>
        <taxon>Aculeata</taxon>
        <taxon>Formicoidea</taxon>
        <taxon>Formicidae</taxon>
        <taxon>Myrmicinae</taxon>
        <taxon>Cyphomyrmex</taxon>
    </lineage>
</organism>
<reference evidence="3 4" key="1">
    <citation type="submission" date="2016-03" db="EMBL/GenBank/DDBJ databases">
        <title>Cyphomyrmex costatus WGS genome.</title>
        <authorList>
            <person name="Nygaard S."/>
            <person name="Hu H."/>
            <person name="Boomsma J."/>
            <person name="Zhang G."/>
        </authorList>
    </citation>
    <scope>NUCLEOTIDE SEQUENCE [LARGE SCALE GENOMIC DNA]</scope>
    <source>
        <strain evidence="3">MS0001</strain>
        <tissue evidence="3">Whole body</tissue>
    </source>
</reference>
<dbReference type="PANTHER" id="PTHR38681:SF1">
    <property type="entry name" value="RETROVIRUS-RELATED POL POLYPROTEIN FROM TRANSPOSON 412-LIKE PROTEIN"/>
    <property type="match status" value="1"/>
</dbReference>
<dbReference type="Pfam" id="PF23055">
    <property type="entry name" value="DUF7041"/>
    <property type="match status" value="1"/>
</dbReference>
<feature type="region of interest" description="Disordered" evidence="1">
    <location>
        <begin position="1"/>
        <end position="20"/>
    </location>
</feature>
<dbReference type="AlphaFoldDB" id="A0A151I6E1"/>
<dbReference type="STRING" id="456900.A0A151I6E1"/>
<name>A0A151I6E1_9HYME</name>
<dbReference type="InterPro" id="IPR055469">
    <property type="entry name" value="DUF7041"/>
</dbReference>
<feature type="domain" description="DUF7041" evidence="2">
    <location>
        <begin position="37"/>
        <end position="114"/>
    </location>
</feature>
<evidence type="ECO:0000313" key="4">
    <source>
        <dbReference type="Proteomes" id="UP000078542"/>
    </source>
</evidence>
<evidence type="ECO:0000256" key="1">
    <source>
        <dbReference type="SAM" id="MobiDB-lite"/>
    </source>
</evidence>
<accession>A0A151I6E1</accession>